<gene>
    <name evidence="1" type="ORF">OIU74_015101</name>
</gene>
<organism evidence="1 2">
    <name type="scientific">Salix koriyanagi</name>
    <dbReference type="NCBI Taxonomy" id="2511006"/>
    <lineage>
        <taxon>Eukaryota</taxon>
        <taxon>Viridiplantae</taxon>
        <taxon>Streptophyta</taxon>
        <taxon>Embryophyta</taxon>
        <taxon>Tracheophyta</taxon>
        <taxon>Spermatophyta</taxon>
        <taxon>Magnoliopsida</taxon>
        <taxon>eudicotyledons</taxon>
        <taxon>Gunneridae</taxon>
        <taxon>Pentapetalae</taxon>
        <taxon>rosids</taxon>
        <taxon>fabids</taxon>
        <taxon>Malpighiales</taxon>
        <taxon>Salicaceae</taxon>
        <taxon>Saliceae</taxon>
        <taxon>Salix</taxon>
    </lineage>
</organism>
<name>A0A9Q0PXD0_9ROSI</name>
<proteinExistence type="predicted"/>
<evidence type="ECO:0000313" key="1">
    <source>
        <dbReference type="EMBL" id="KAJ6696133.1"/>
    </source>
</evidence>
<evidence type="ECO:0000313" key="2">
    <source>
        <dbReference type="Proteomes" id="UP001151752"/>
    </source>
</evidence>
<comment type="caution">
    <text evidence="1">The sequence shown here is derived from an EMBL/GenBank/DDBJ whole genome shotgun (WGS) entry which is preliminary data.</text>
</comment>
<protein>
    <submittedName>
        <fullName evidence="1">Uncharacterized protein</fullName>
    </submittedName>
</protein>
<dbReference type="EMBL" id="JAPFFM010000017">
    <property type="protein sequence ID" value="KAJ6696133.1"/>
    <property type="molecule type" value="Genomic_DNA"/>
</dbReference>
<reference evidence="1" key="1">
    <citation type="submission" date="2022-11" db="EMBL/GenBank/DDBJ databases">
        <authorList>
            <person name="Hyden B.L."/>
            <person name="Feng K."/>
            <person name="Yates T."/>
            <person name="Jawdy S."/>
            <person name="Smart L.B."/>
            <person name="Muchero W."/>
        </authorList>
    </citation>
    <scope>NUCLEOTIDE SEQUENCE</scope>
    <source>
        <tissue evidence="1">Shoot tip</tissue>
    </source>
</reference>
<keyword evidence="2" id="KW-1185">Reference proteome</keyword>
<sequence length="68" mass="7538">MCSGAERKYCSQVYTVPTSPFLRVRCASLPLAPAIFQSTDNSTRFMVDDVNRALDQLFTGRKCSEEAG</sequence>
<dbReference type="Proteomes" id="UP001151752">
    <property type="component" value="Chromosome 3"/>
</dbReference>
<dbReference type="AlphaFoldDB" id="A0A9Q0PXD0"/>
<reference evidence="1" key="2">
    <citation type="journal article" date="2023" name="Int. J. Mol. Sci.">
        <title>De Novo Assembly and Annotation of 11 Diverse Shrub Willow (Salix) Genomes Reveals Novel Gene Organization in Sex-Linked Regions.</title>
        <authorList>
            <person name="Hyden B."/>
            <person name="Feng K."/>
            <person name="Yates T.B."/>
            <person name="Jawdy S."/>
            <person name="Cereghino C."/>
            <person name="Smart L.B."/>
            <person name="Muchero W."/>
        </authorList>
    </citation>
    <scope>NUCLEOTIDE SEQUENCE</scope>
    <source>
        <tissue evidence="1">Shoot tip</tissue>
    </source>
</reference>
<accession>A0A9Q0PXD0</accession>